<keyword evidence="3 5" id="KW-0378">Hydrolase</keyword>
<feature type="domain" description="Sulfatase N-terminal" evidence="8">
    <location>
        <begin position="65"/>
        <end position="420"/>
    </location>
</feature>
<dbReference type="EMBL" id="AXCR01000007">
    <property type="protein sequence ID" value="KJR84464.1"/>
    <property type="molecule type" value="Genomic_DNA"/>
</dbReference>
<sequence>MQLTLAAFLAAATSVAAAGAAGDGRAGRLIQDDAAHSQARLGRLGPDLLEEVAEHHHKHGSGTRPNFVFIITDDQDLHMNSLDYLPYVKKHLRDQGTTFRRHFCTTAVCCPSRVSLWTGKQAHNTNVTDVSPPHGGYPKFLSQGLNDNYLPVWLQAAGYDTYYTGKLFNAHTVENYNSPKANGWTQNDFLLDPFTYQYLNASYQRNDEPPRSYEGQYTVDVLAEKAYGFLEAAAAHRKADGTPFFLGIAPVAPHSNVEIGTALGDIDDILDAKFSAPVSAKRHEHLFADLTVPRTPHFNPEAPSGVSWVSRLDRQTQENVDANDHFYRQRLRALQSVDELVDGVFARLDRLGLADNTYVFYTTDNGFHIGQHRLQPGKECGFEEDINIPLIVRGPGIPGGRVSQAVTTHVDLAPTLLKLARAPARVDFDGEPIPLTAHELDVAAVDNGAGRHEHVTVEFWGFAAAEGDYGFNGGSRIVTNNTYKAVRIIGRAYNLYYSVYCSNEHELYNLDTDPYQLHNLLGHSGGHSGGHAPPTHLLDVPLAKVVARLDSLLLVLKSCKGRACVRPWAELHPDGDVRNLREALAPEFDAFYEVEQKRVSYARCEAGYFVDAEGPQFETDGIAYRHGAKWHEWV</sequence>
<dbReference type="GO" id="GO:0018958">
    <property type="term" value="P:phenol-containing compound metabolic process"/>
    <property type="evidence" value="ECO:0007669"/>
    <property type="project" value="InterPro"/>
</dbReference>
<organism evidence="9 10">
    <name type="scientific">Sporothrix schenckii 1099-18</name>
    <dbReference type="NCBI Taxonomy" id="1397361"/>
    <lineage>
        <taxon>Eukaryota</taxon>
        <taxon>Fungi</taxon>
        <taxon>Dikarya</taxon>
        <taxon>Ascomycota</taxon>
        <taxon>Pezizomycotina</taxon>
        <taxon>Sordariomycetes</taxon>
        <taxon>Sordariomycetidae</taxon>
        <taxon>Ophiostomatales</taxon>
        <taxon>Ophiostomataceae</taxon>
        <taxon>Sporothrix</taxon>
    </lineage>
</organism>
<dbReference type="InterPro" id="IPR012083">
    <property type="entry name" value="Arylsulfatase"/>
</dbReference>
<reference evidence="9 10" key="1">
    <citation type="journal article" date="2014" name="BMC Genomics">
        <title>Comparative genomics of the major fungal agents of human and animal Sporotrichosis: Sporothrix schenckii and Sporothrix brasiliensis.</title>
        <authorList>
            <person name="Teixeira M.M."/>
            <person name="de Almeida L.G."/>
            <person name="Kubitschek-Barreira P."/>
            <person name="Alves F.L."/>
            <person name="Kioshima E.S."/>
            <person name="Abadio A.K."/>
            <person name="Fernandes L."/>
            <person name="Derengowski L.S."/>
            <person name="Ferreira K.S."/>
            <person name="Souza R.C."/>
            <person name="Ruiz J.C."/>
            <person name="de Andrade N.C."/>
            <person name="Paes H.C."/>
            <person name="Nicola A.M."/>
            <person name="Albuquerque P."/>
            <person name="Gerber A.L."/>
            <person name="Martins V.P."/>
            <person name="Peconick L.D."/>
            <person name="Neto A.V."/>
            <person name="Chaucanez C.B."/>
            <person name="Silva P.A."/>
            <person name="Cunha O.L."/>
            <person name="de Oliveira F.F."/>
            <person name="dos Santos T.C."/>
            <person name="Barros A.L."/>
            <person name="Soares M.A."/>
            <person name="de Oliveira L.M."/>
            <person name="Marini M.M."/>
            <person name="Villalobos-Duno H."/>
            <person name="Cunha M.M."/>
            <person name="de Hoog S."/>
            <person name="da Silveira J.F."/>
            <person name="Henrissat B."/>
            <person name="Nino-Vega G.A."/>
            <person name="Cisalpino P.S."/>
            <person name="Mora-Montes H.M."/>
            <person name="Almeida S.R."/>
            <person name="Stajich J.E."/>
            <person name="Lopes-Bezerra L.M."/>
            <person name="Vasconcelos A.T."/>
            <person name="Felipe M.S."/>
        </authorList>
    </citation>
    <scope>NUCLEOTIDE SEQUENCE [LARGE SCALE GENOMIC DNA]</scope>
    <source>
        <strain evidence="9 10">1099-18</strain>
    </source>
</reference>
<evidence type="ECO:0000256" key="4">
    <source>
        <dbReference type="ARBA" id="ARBA00023180"/>
    </source>
</evidence>
<dbReference type="PROSITE" id="PS00523">
    <property type="entry name" value="SULFATASE_1"/>
    <property type="match status" value="1"/>
</dbReference>
<evidence type="ECO:0000256" key="5">
    <source>
        <dbReference type="PIRNR" id="PIRNR000972"/>
    </source>
</evidence>
<evidence type="ECO:0000256" key="3">
    <source>
        <dbReference type="ARBA" id="ARBA00022801"/>
    </source>
</evidence>
<dbReference type="VEuPathDB" id="FungiDB:SPSK_08855"/>
<dbReference type="GeneID" id="27670718"/>
<dbReference type="GO" id="GO:0004065">
    <property type="term" value="F:arylsulfatase activity"/>
    <property type="evidence" value="ECO:0007669"/>
    <property type="project" value="UniProtKB-UniRule"/>
</dbReference>
<protein>
    <recommendedName>
        <fullName evidence="5">Arylsulfatase</fullName>
        <shortName evidence="5">AS</shortName>
        <ecNumber evidence="5">3.1.6.1</ecNumber>
    </recommendedName>
    <alternativeName>
        <fullName evidence="5">Aryl-sulfate sulphohydrolase</fullName>
    </alternativeName>
</protein>
<comment type="catalytic activity">
    <reaction evidence="5">
        <text>an aryl sulfate + H2O = a phenol + sulfate + H(+)</text>
        <dbReference type="Rhea" id="RHEA:17261"/>
        <dbReference type="ChEBI" id="CHEBI:15377"/>
        <dbReference type="ChEBI" id="CHEBI:15378"/>
        <dbReference type="ChEBI" id="CHEBI:16189"/>
        <dbReference type="ChEBI" id="CHEBI:33853"/>
        <dbReference type="ChEBI" id="CHEBI:140317"/>
        <dbReference type="EC" id="3.1.6.1"/>
    </reaction>
</comment>
<dbReference type="Gene3D" id="3.40.720.10">
    <property type="entry name" value="Alkaline Phosphatase, subunit A"/>
    <property type="match status" value="1"/>
</dbReference>
<dbReference type="SUPFAM" id="SSF53649">
    <property type="entry name" value="Alkaline phosphatase-like"/>
    <property type="match status" value="1"/>
</dbReference>
<keyword evidence="2 7" id="KW-0732">Signal</keyword>
<dbReference type="KEGG" id="ssck:SPSK_08855"/>
<feature type="signal peptide" evidence="7">
    <location>
        <begin position="1"/>
        <end position="17"/>
    </location>
</feature>
<evidence type="ECO:0000256" key="7">
    <source>
        <dbReference type="SAM" id="SignalP"/>
    </source>
</evidence>
<dbReference type="GO" id="GO:0005539">
    <property type="term" value="F:glycosaminoglycan binding"/>
    <property type="evidence" value="ECO:0007669"/>
    <property type="project" value="TreeGrafter"/>
</dbReference>
<dbReference type="InterPro" id="IPR017850">
    <property type="entry name" value="Alkaline_phosphatase_core_sf"/>
</dbReference>
<accession>A0A0F2M5V0</accession>
<comment type="similarity">
    <text evidence="1 5">Belongs to the sulfatase family.</text>
</comment>
<dbReference type="EC" id="3.1.6.1" evidence="5"/>
<name>A0A0F2M5V0_SPOSC</name>
<keyword evidence="4" id="KW-0325">Glycoprotein</keyword>
<dbReference type="GO" id="GO:0008449">
    <property type="term" value="F:N-acetylglucosamine-6-sulfatase activity"/>
    <property type="evidence" value="ECO:0007669"/>
    <property type="project" value="TreeGrafter"/>
</dbReference>
<dbReference type="PANTHER" id="PTHR43108">
    <property type="entry name" value="N-ACETYLGLUCOSAMINE-6-SULFATASE FAMILY MEMBER"/>
    <property type="match status" value="1"/>
</dbReference>
<dbReference type="InterPro" id="IPR000917">
    <property type="entry name" value="Sulfatase_N"/>
</dbReference>
<proteinExistence type="inferred from homology"/>
<comment type="caution">
    <text evidence="9">The sequence shown here is derived from an EMBL/GenBank/DDBJ whole genome shotgun (WGS) entry which is preliminary data.</text>
</comment>
<dbReference type="Pfam" id="PF00884">
    <property type="entry name" value="Sulfatase"/>
    <property type="match status" value="1"/>
</dbReference>
<comment type="PTM">
    <text evidence="6">The conversion to 3-oxoalanine (also known as C-formylglycine, FGly), of a serine or cysteine residue in prokaryotes and of a cysteine residue in eukaryotes, is critical for catalytic activity.</text>
</comment>
<dbReference type="InterPro" id="IPR024607">
    <property type="entry name" value="Sulfatase_CS"/>
</dbReference>
<dbReference type="OrthoDB" id="96314at2759"/>
<evidence type="ECO:0000256" key="1">
    <source>
        <dbReference type="ARBA" id="ARBA00008779"/>
    </source>
</evidence>
<evidence type="ECO:0000259" key="8">
    <source>
        <dbReference type="Pfam" id="PF00884"/>
    </source>
</evidence>
<dbReference type="Proteomes" id="UP000033710">
    <property type="component" value="Unassembled WGS sequence"/>
</dbReference>
<dbReference type="CDD" id="cd16147">
    <property type="entry name" value="G6S"/>
    <property type="match status" value="1"/>
</dbReference>
<evidence type="ECO:0000256" key="6">
    <source>
        <dbReference type="PIRSR" id="PIRSR000972-50"/>
    </source>
</evidence>
<evidence type="ECO:0000256" key="2">
    <source>
        <dbReference type="ARBA" id="ARBA00022729"/>
    </source>
</evidence>
<dbReference type="PANTHER" id="PTHR43108:SF8">
    <property type="entry name" value="SD21168P"/>
    <property type="match status" value="1"/>
</dbReference>
<gene>
    <name evidence="9" type="ORF">SPSK_08855</name>
</gene>
<feature type="chain" id="PRO_5002454911" description="Arylsulfatase" evidence="7">
    <location>
        <begin position="18"/>
        <end position="634"/>
    </location>
</feature>
<evidence type="ECO:0000313" key="10">
    <source>
        <dbReference type="Proteomes" id="UP000033710"/>
    </source>
</evidence>
<dbReference type="AlphaFoldDB" id="A0A0F2M5V0"/>
<dbReference type="FunFam" id="3.40.720.10:FF:000051">
    <property type="entry name" value="Arylsulfatase"/>
    <property type="match status" value="1"/>
</dbReference>
<evidence type="ECO:0000313" key="9">
    <source>
        <dbReference type="EMBL" id="KJR84464.1"/>
    </source>
</evidence>
<reference evidence="9 10" key="2">
    <citation type="journal article" date="2015" name="Eukaryot. Cell">
        <title>Asexual propagation of a virulent clone complex in a human and feline outbreak of sporotrichosis.</title>
        <authorList>
            <person name="Teixeira Mde M."/>
            <person name="Rodrigues A.M."/>
            <person name="Tsui C.K."/>
            <person name="de Almeida L.G."/>
            <person name="Van Diepeningen A.D."/>
            <person name="van den Ende B.G."/>
            <person name="Fernandes G.F."/>
            <person name="Kano R."/>
            <person name="Hamelin R.C."/>
            <person name="Lopes-Bezerra L.M."/>
            <person name="Vasconcelos A.T."/>
            <person name="de Hoog S."/>
            <person name="de Camargo Z.P."/>
            <person name="Felipe M.S."/>
        </authorList>
    </citation>
    <scope>NUCLEOTIDE SEQUENCE [LARGE SCALE GENOMIC DNA]</scope>
    <source>
        <strain evidence="9 10">1099-18</strain>
    </source>
</reference>
<dbReference type="PIRSF" id="PIRSF000972">
    <property type="entry name" value="Arylsulf_plant"/>
    <property type="match status" value="1"/>
</dbReference>
<feature type="modified residue" description="3-oxoalanine (Cys)" evidence="6">
    <location>
        <position position="109"/>
    </location>
</feature>
<dbReference type="RefSeq" id="XP_016587140.1">
    <property type="nucleotide sequence ID" value="XM_016735441.1"/>
</dbReference>